<evidence type="ECO:0000259" key="1">
    <source>
        <dbReference type="Pfam" id="PF03435"/>
    </source>
</evidence>
<dbReference type="PANTHER" id="PTHR43796:SF2">
    <property type="entry name" value="CARBOXYNORSPERMIDINE SYNTHASE"/>
    <property type="match status" value="1"/>
</dbReference>
<reference evidence="3 4" key="1">
    <citation type="submission" date="2024-03" db="EMBL/GenBank/DDBJ databases">
        <authorList>
            <person name="Jo J.-H."/>
        </authorList>
    </citation>
    <scope>NUCLEOTIDE SEQUENCE [LARGE SCALE GENOMIC DNA]</scope>
    <source>
        <strain evidence="3 4">PS1R-30</strain>
    </source>
</reference>
<evidence type="ECO:0000259" key="2">
    <source>
        <dbReference type="Pfam" id="PF13761"/>
    </source>
</evidence>
<dbReference type="RefSeq" id="WP_339588903.1">
    <property type="nucleotide sequence ID" value="NZ_JBBHJZ010000005.1"/>
</dbReference>
<dbReference type="Pfam" id="PF13761">
    <property type="entry name" value="DUF4166"/>
    <property type="match status" value="1"/>
</dbReference>
<dbReference type="SUPFAM" id="SSF51735">
    <property type="entry name" value="NAD(P)-binding Rossmann-fold domains"/>
    <property type="match status" value="1"/>
</dbReference>
<organism evidence="3 4">
    <name type="scientific">Novosphingobium anseongense</name>
    <dbReference type="NCBI Taxonomy" id="3133436"/>
    <lineage>
        <taxon>Bacteria</taxon>
        <taxon>Pseudomonadati</taxon>
        <taxon>Pseudomonadota</taxon>
        <taxon>Alphaproteobacteria</taxon>
        <taxon>Sphingomonadales</taxon>
        <taxon>Sphingomonadaceae</taxon>
        <taxon>Novosphingobium</taxon>
    </lineage>
</organism>
<evidence type="ECO:0000313" key="3">
    <source>
        <dbReference type="EMBL" id="MEJ5978959.1"/>
    </source>
</evidence>
<dbReference type="InterPro" id="IPR005097">
    <property type="entry name" value="Sacchrp_dh_NADP-bd"/>
</dbReference>
<proteinExistence type="predicted"/>
<dbReference type="EMBL" id="JBBHJZ010000005">
    <property type="protein sequence ID" value="MEJ5978959.1"/>
    <property type="molecule type" value="Genomic_DNA"/>
</dbReference>
<name>A0ABU8S0T7_9SPHN</name>
<feature type="domain" description="Saccharopine dehydrogenase NADP binding" evidence="1">
    <location>
        <begin position="9"/>
        <end position="128"/>
    </location>
</feature>
<dbReference type="Gene3D" id="3.40.50.720">
    <property type="entry name" value="NAD(P)-binding Rossmann-like Domain"/>
    <property type="match status" value="1"/>
</dbReference>
<dbReference type="Proteomes" id="UP001361239">
    <property type="component" value="Unassembled WGS sequence"/>
</dbReference>
<evidence type="ECO:0000313" key="4">
    <source>
        <dbReference type="Proteomes" id="UP001361239"/>
    </source>
</evidence>
<accession>A0ABU8S0T7</accession>
<dbReference type="PANTHER" id="PTHR43796">
    <property type="entry name" value="CARBOXYNORSPERMIDINE SYNTHASE"/>
    <property type="match status" value="1"/>
</dbReference>
<keyword evidence="4" id="KW-1185">Reference proteome</keyword>
<dbReference type="Pfam" id="PF03435">
    <property type="entry name" value="Sacchrp_dh_NADP"/>
    <property type="match status" value="1"/>
</dbReference>
<dbReference type="InterPro" id="IPR025311">
    <property type="entry name" value="DUF4166"/>
</dbReference>
<comment type="caution">
    <text evidence="3">The sequence shown here is derived from an EMBL/GenBank/DDBJ whole genome shotgun (WGS) entry which is preliminary data.</text>
</comment>
<protein>
    <submittedName>
        <fullName evidence="3">DUF4166 domain-containing protein</fullName>
    </submittedName>
</protein>
<dbReference type="InterPro" id="IPR036291">
    <property type="entry name" value="NAD(P)-bd_dom_sf"/>
</dbReference>
<gene>
    <name evidence="3" type="ORF">WG901_20060</name>
</gene>
<feature type="domain" description="DUF4166" evidence="2">
    <location>
        <begin position="389"/>
        <end position="543"/>
    </location>
</feature>
<sequence>MTTKPARRVLVLGGYGGFGGRICRRLAAQGHDVLVAGRSFAKAAAFCRDDPRLIPVGLERSDIVAELSQHAPDLLVDASGPFQAMDLAIPRACIAKGVHYCDIADSRRFVAAVPELDTAARQGGVVVISGASSVPALSGAVVRELSAGLDRVTAVEIAISASNRAAAGPAVAAAILSQVGKPFRLRRGRRTEITNGWQEPIRIDFEVAGLRPLRRRRVALVDVPDVALMPDRLPGTPSVIFRAGTELDFQNIALGLLSWPVRWGWLKSLAGLTPWLAPLQRLTARLGSDRSAMSLRLFGVVGDRRVARRWTLIAEQGDGPEIPALAVPALVARILAGEEQPGARDAGEALALADFQNAFAGLAIAHESSERALQPPLYARIMGGRFGQLPPVLREVHAILHDGGAAGEAEVTGAANLLGKLVARIMRFPPAGRYPLHVSFTERDGRELWTRRFGARTFASSLEEDNGCLVERFGPLRFRFDLPSDHRGLEMRMRAWSAWRIPLPLLFAPRSRAREWEADGRFCFDVPIALPLIGRIVHYRGWLVPN</sequence>